<evidence type="ECO:0000256" key="9">
    <source>
        <dbReference type="ARBA" id="ARBA00022989"/>
    </source>
</evidence>
<evidence type="ECO:0000313" key="15">
    <source>
        <dbReference type="EMBL" id="QGT95086.1"/>
    </source>
</evidence>
<dbReference type="AlphaFoldDB" id="A0AA92IL45"/>
<feature type="binding site" evidence="13">
    <location>
        <position position="112"/>
    </location>
    <ligand>
        <name>K(+)</name>
        <dbReference type="ChEBI" id="CHEBI:29103"/>
    </ligand>
</feature>
<dbReference type="Proteomes" id="UP000427820">
    <property type="component" value="Chromosome"/>
</dbReference>
<keyword evidence="6 12" id="KW-0633">Potassium transport</keyword>
<proteinExistence type="inferred from homology"/>
<dbReference type="InterPro" id="IPR003445">
    <property type="entry name" value="Cat_transpt"/>
</dbReference>
<dbReference type="InterPro" id="IPR004772">
    <property type="entry name" value="TrkH"/>
</dbReference>
<dbReference type="RefSeq" id="WP_156265989.1">
    <property type="nucleotide sequence ID" value="NZ_CP032551.1"/>
</dbReference>
<evidence type="ECO:0000256" key="14">
    <source>
        <dbReference type="SAM" id="Phobius"/>
    </source>
</evidence>
<feature type="transmembrane region" description="Helical" evidence="14">
    <location>
        <begin position="12"/>
        <end position="32"/>
    </location>
</feature>
<evidence type="ECO:0000256" key="10">
    <source>
        <dbReference type="ARBA" id="ARBA00023065"/>
    </source>
</evidence>
<keyword evidence="7 14" id="KW-0812">Transmembrane</keyword>
<dbReference type="PANTHER" id="PTHR32024:SF2">
    <property type="entry name" value="TRK SYSTEM POTASSIUM UPTAKE PROTEIN TRKG-RELATED"/>
    <property type="match status" value="1"/>
</dbReference>
<evidence type="ECO:0000256" key="4">
    <source>
        <dbReference type="ARBA" id="ARBA00022475"/>
    </source>
</evidence>
<evidence type="ECO:0000256" key="3">
    <source>
        <dbReference type="ARBA" id="ARBA00022448"/>
    </source>
</evidence>
<feature type="transmembrane region" description="Helical" evidence="14">
    <location>
        <begin position="453"/>
        <end position="477"/>
    </location>
</feature>
<evidence type="ECO:0000256" key="12">
    <source>
        <dbReference type="PIRNR" id="PIRNR006247"/>
    </source>
</evidence>
<gene>
    <name evidence="15" type="ORF">D3795_02380</name>
</gene>
<feature type="binding site" evidence="13">
    <location>
        <position position="319"/>
    </location>
    <ligand>
        <name>K(+)</name>
        <dbReference type="ChEBI" id="CHEBI:29103"/>
    </ligand>
</feature>
<reference evidence="15 16" key="1">
    <citation type="submission" date="2018-09" db="EMBL/GenBank/DDBJ databases">
        <title>Whole genome sequencing of Idiomarina andamanensis W-5T (LMG 29773T= JCM 31645T).</title>
        <authorList>
            <person name="Das S.K."/>
        </authorList>
    </citation>
    <scope>NUCLEOTIDE SEQUENCE [LARGE SCALE GENOMIC DNA]</scope>
    <source>
        <strain evidence="15 16">W-5T</strain>
    </source>
</reference>
<keyword evidence="3 12" id="KW-0813">Transport</keyword>
<keyword evidence="10 12" id="KW-0406">Ion transport</keyword>
<evidence type="ECO:0000256" key="5">
    <source>
        <dbReference type="ARBA" id="ARBA00022519"/>
    </source>
</evidence>
<feature type="binding site" evidence="13">
    <location>
        <position position="111"/>
    </location>
    <ligand>
        <name>K(+)</name>
        <dbReference type="ChEBI" id="CHEBI:29103"/>
    </ligand>
</feature>
<evidence type="ECO:0000256" key="1">
    <source>
        <dbReference type="ARBA" id="ARBA00004429"/>
    </source>
</evidence>
<feature type="transmembrane region" description="Helical" evidence="14">
    <location>
        <begin position="133"/>
        <end position="153"/>
    </location>
</feature>
<evidence type="ECO:0000256" key="2">
    <source>
        <dbReference type="ARBA" id="ARBA00009137"/>
    </source>
</evidence>
<evidence type="ECO:0000256" key="13">
    <source>
        <dbReference type="PIRSR" id="PIRSR006247-1"/>
    </source>
</evidence>
<comment type="similarity">
    <text evidence="2 12">Belongs to the TrkH potassium transport family.</text>
</comment>
<dbReference type="GO" id="GO:0046872">
    <property type="term" value="F:metal ion binding"/>
    <property type="evidence" value="ECO:0007669"/>
    <property type="project" value="UniProtKB-KW"/>
</dbReference>
<dbReference type="Pfam" id="PF02386">
    <property type="entry name" value="TrkH"/>
    <property type="match status" value="1"/>
</dbReference>
<sequence length="483" mass="53443">MRLKILLKLLSIPLAWVGFVQFIFAWLNVFYFRDGTGAHFFFSSALVFLVAISFWAFSRNVPLTKIYPQDGLLFATFTWLLAGLCSAIPIYLVTDVSWTDATFESISAMTTTGATILVGLDDMPIGFLMYRQFLQWLGGLGVVIFVVAVLPMLNVGGMRLLVAETPGPVKDEKIVPRVGYATRYLWLIYVSITTFCALSYWLAGMSAYDAIAHSFTTVSTGGFSTHDASMGYFDSQLILYIANVFMILGAISFNLHYRVIFKNQWNQYWQDEETRVFIHLIAAISIILIIILTISANYDTLSERVAQSIFHIVSFMTSTGYGATDLSAWPVATGLLLVFTSYLGGCAGSTAGGNKIVRDIITFKIIRQQLFLLSHPHAVKAVRYQKQLVGSDVLSAVMAFMLLAATMSLVLTIALMATGLDFWSSFTAVSACLNVLGPGFGEVGSNFIPVTDAGIWILNFAMLLGRLEYFTIIALLLPSFWQR</sequence>
<dbReference type="KEGG" id="panm:D3795_02380"/>
<dbReference type="PANTHER" id="PTHR32024">
    <property type="entry name" value="TRK SYSTEM POTASSIUM UPTAKE PROTEIN TRKG-RELATED"/>
    <property type="match status" value="1"/>
</dbReference>
<evidence type="ECO:0000256" key="11">
    <source>
        <dbReference type="ARBA" id="ARBA00023136"/>
    </source>
</evidence>
<evidence type="ECO:0000256" key="7">
    <source>
        <dbReference type="ARBA" id="ARBA00022692"/>
    </source>
</evidence>
<keyword evidence="13" id="KW-0479">Metal-binding</keyword>
<keyword evidence="9 14" id="KW-1133">Transmembrane helix</keyword>
<comment type="subcellular location">
    <subcellularLocation>
        <location evidence="1 12">Cell inner membrane</location>
        <topology evidence="1 12">Multi-pass membrane protein</topology>
    </subcellularLocation>
</comment>
<keyword evidence="5 12" id="KW-0997">Cell inner membrane</keyword>
<keyword evidence="16" id="KW-1185">Reference proteome</keyword>
<organism evidence="15 16">
    <name type="scientific">Pseudidiomarina andamanensis</name>
    <dbReference type="NCBI Taxonomy" id="1940690"/>
    <lineage>
        <taxon>Bacteria</taxon>
        <taxon>Pseudomonadati</taxon>
        <taxon>Pseudomonadota</taxon>
        <taxon>Gammaproteobacteria</taxon>
        <taxon>Alteromonadales</taxon>
        <taxon>Idiomarinaceae</taxon>
        <taxon>Pseudidiomarina</taxon>
    </lineage>
</organism>
<feature type="transmembrane region" description="Helical" evidence="14">
    <location>
        <begin position="184"/>
        <end position="203"/>
    </location>
</feature>
<feature type="binding site" evidence="13">
    <location>
        <position position="436"/>
    </location>
    <ligand>
        <name>K(+)</name>
        <dbReference type="ChEBI" id="CHEBI:29103"/>
    </ligand>
</feature>
<feature type="transmembrane region" description="Helical" evidence="14">
    <location>
        <begin position="38"/>
        <end position="58"/>
    </location>
</feature>
<evidence type="ECO:0000256" key="8">
    <source>
        <dbReference type="ARBA" id="ARBA00022958"/>
    </source>
</evidence>
<accession>A0AA92IL45</accession>
<protein>
    <recommendedName>
        <fullName evidence="12">Trk system potassium uptake protein</fullName>
    </recommendedName>
</protein>
<feature type="transmembrane region" description="Helical" evidence="14">
    <location>
        <begin position="237"/>
        <end position="255"/>
    </location>
</feature>
<dbReference type="EMBL" id="CP032551">
    <property type="protein sequence ID" value="QGT95086.1"/>
    <property type="molecule type" value="Genomic_DNA"/>
</dbReference>
<feature type="binding site" evidence="13">
    <location>
        <position position="221"/>
    </location>
    <ligand>
        <name>K(+)</name>
        <dbReference type="ChEBI" id="CHEBI:29103"/>
    </ligand>
</feature>
<feature type="transmembrane region" description="Helical" evidence="14">
    <location>
        <begin position="70"/>
        <end position="92"/>
    </location>
</feature>
<keyword evidence="11 12" id="KW-0472">Membrane</keyword>
<keyword evidence="4 12" id="KW-1003">Cell membrane</keyword>
<comment type="function">
    <text evidence="12">Low-affinity potassium transport system. Interacts with Trk system potassium uptake protein TrkA.</text>
</comment>
<feature type="transmembrane region" description="Helical" evidence="14">
    <location>
        <begin position="393"/>
        <end position="415"/>
    </location>
</feature>
<feature type="transmembrane region" description="Helical" evidence="14">
    <location>
        <begin position="276"/>
        <end position="298"/>
    </location>
</feature>
<evidence type="ECO:0000313" key="16">
    <source>
        <dbReference type="Proteomes" id="UP000427820"/>
    </source>
</evidence>
<dbReference type="GO" id="GO:0005886">
    <property type="term" value="C:plasma membrane"/>
    <property type="evidence" value="ECO:0007669"/>
    <property type="project" value="UniProtKB-SubCell"/>
</dbReference>
<keyword evidence="8 12" id="KW-0630">Potassium</keyword>
<name>A0AA92IL45_9GAMM</name>
<dbReference type="PIRSF" id="PIRSF006247">
    <property type="entry name" value="TrkH"/>
    <property type="match status" value="1"/>
</dbReference>
<evidence type="ECO:0000256" key="6">
    <source>
        <dbReference type="ARBA" id="ARBA00022538"/>
    </source>
</evidence>
<dbReference type="GO" id="GO:0015379">
    <property type="term" value="F:potassium:chloride symporter activity"/>
    <property type="evidence" value="ECO:0007669"/>
    <property type="project" value="InterPro"/>
</dbReference>